<evidence type="ECO:0000313" key="1">
    <source>
        <dbReference type="EMBL" id="HIZ24964.1"/>
    </source>
</evidence>
<dbReference type="EMBL" id="DXBS01000110">
    <property type="protein sequence ID" value="HIZ24964.1"/>
    <property type="molecule type" value="Genomic_DNA"/>
</dbReference>
<dbReference type="Proteomes" id="UP000824044">
    <property type="component" value="Unassembled WGS sequence"/>
</dbReference>
<reference evidence="1" key="1">
    <citation type="journal article" date="2021" name="PeerJ">
        <title>Extensive microbial diversity within the chicken gut microbiome revealed by metagenomics and culture.</title>
        <authorList>
            <person name="Gilroy R."/>
            <person name="Ravi A."/>
            <person name="Getino M."/>
            <person name="Pursley I."/>
            <person name="Horton D.L."/>
            <person name="Alikhan N.F."/>
            <person name="Baker D."/>
            <person name="Gharbi K."/>
            <person name="Hall N."/>
            <person name="Watson M."/>
            <person name="Adriaenssens E.M."/>
            <person name="Foster-Nyarko E."/>
            <person name="Jarju S."/>
            <person name="Secka A."/>
            <person name="Antonio M."/>
            <person name="Oren A."/>
            <person name="Chaudhuri R.R."/>
            <person name="La Ragione R."/>
            <person name="Hildebrand F."/>
            <person name="Pallen M.J."/>
        </authorList>
    </citation>
    <scope>NUCLEOTIDE SEQUENCE</scope>
    <source>
        <strain evidence="1">CHK33-5263</strain>
    </source>
</reference>
<accession>A0A9D2DXU6</accession>
<name>A0A9D2DXU6_9FIRM</name>
<comment type="caution">
    <text evidence="1">The sequence shown here is derived from an EMBL/GenBank/DDBJ whole genome shotgun (WGS) entry which is preliminary data.</text>
</comment>
<evidence type="ECO:0000313" key="2">
    <source>
        <dbReference type="Proteomes" id="UP000824044"/>
    </source>
</evidence>
<organism evidence="1 2">
    <name type="scientific">Candidatus Gallimonas intestinigallinarum</name>
    <dbReference type="NCBI Taxonomy" id="2838604"/>
    <lineage>
        <taxon>Bacteria</taxon>
        <taxon>Bacillati</taxon>
        <taxon>Bacillota</taxon>
        <taxon>Clostridia</taxon>
        <taxon>Candidatus Gallimonas</taxon>
    </lineage>
</organism>
<reference evidence="1" key="2">
    <citation type="submission" date="2021-04" db="EMBL/GenBank/DDBJ databases">
        <authorList>
            <person name="Gilroy R."/>
        </authorList>
    </citation>
    <scope>NUCLEOTIDE SEQUENCE</scope>
    <source>
        <strain evidence="1">CHK33-5263</strain>
    </source>
</reference>
<gene>
    <name evidence="1" type="ORF">H9812_05800</name>
</gene>
<sequence>MNRKYYQFGNPIMVRIGEHRCLRCGQKLTTLTDRRIVDPHSEEAKYFDFSAGSDGGEMVGACEFIHKVFFCPRCAERTEFVTQLSLEKLMRMLRRIEKHLHKRGQTVQSKLLFINRKGEETSYCPLGEASGVRVDFAFGDKKSSYAVPVMRKNCWERPYYVEVDRRALLSALSLAAALGGR</sequence>
<protein>
    <submittedName>
        <fullName evidence="1">Uncharacterized protein</fullName>
    </submittedName>
</protein>
<proteinExistence type="predicted"/>
<dbReference type="AlphaFoldDB" id="A0A9D2DXU6"/>